<dbReference type="PROSITE" id="PS50020">
    <property type="entry name" value="WW_DOMAIN_2"/>
    <property type="match status" value="1"/>
</dbReference>
<dbReference type="Proteomes" id="UP001178507">
    <property type="component" value="Unassembled WGS sequence"/>
</dbReference>
<feature type="compositionally biased region" description="Basic and acidic residues" evidence="1">
    <location>
        <begin position="266"/>
        <end position="283"/>
    </location>
</feature>
<evidence type="ECO:0000313" key="3">
    <source>
        <dbReference type="EMBL" id="CAJ1407681.1"/>
    </source>
</evidence>
<feature type="region of interest" description="Disordered" evidence="1">
    <location>
        <begin position="231"/>
        <end position="328"/>
    </location>
</feature>
<feature type="compositionally biased region" description="Acidic residues" evidence="1">
    <location>
        <begin position="176"/>
        <end position="190"/>
    </location>
</feature>
<feature type="domain" description="WW" evidence="2">
    <location>
        <begin position="51"/>
        <end position="86"/>
    </location>
</feature>
<feature type="region of interest" description="Disordered" evidence="1">
    <location>
        <begin position="73"/>
        <end position="101"/>
    </location>
</feature>
<dbReference type="InterPro" id="IPR036020">
    <property type="entry name" value="WW_dom_sf"/>
</dbReference>
<feature type="compositionally biased region" description="Basic and acidic residues" evidence="1">
    <location>
        <begin position="84"/>
        <end position="101"/>
    </location>
</feature>
<keyword evidence="4" id="KW-1185">Reference proteome</keyword>
<feature type="compositionally biased region" description="Basic and acidic residues" evidence="1">
    <location>
        <begin position="231"/>
        <end position="241"/>
    </location>
</feature>
<sequence length="328" mass="37281">MDATLEDVECCSSDSGCVPVEKPAKPKPTKSAKPEKKEAKAKHERAQRTPEPLPPGWFRVASKSKPGAYYYAHPATKRTQVHRPKLEPEAPEKTEEEIRQEIAAEEEVIRRARERRAVTADALPRSPRHEANDAASEESLKPLSEGDSDEQHDESRKPRKARKAAGGIQFTRQDAEEPGCEESDGSEELDLDRLKAEFRAEMARKYGEPVEAPLQPLAKEAWKEEQEKWLAHLKQMERNKADTQPVRAEGPKEQEKKLKKQQKKDKKQELKELKKSMTKEERKKFKKIRKMQKLQAKLAKAEKVLRMSEKLRSKGEKGASSSSSSTSS</sequence>
<evidence type="ECO:0000259" key="2">
    <source>
        <dbReference type="PROSITE" id="PS50020"/>
    </source>
</evidence>
<feature type="region of interest" description="Disordered" evidence="1">
    <location>
        <begin position="116"/>
        <end position="192"/>
    </location>
</feature>
<dbReference type="SUPFAM" id="SSF51045">
    <property type="entry name" value="WW domain"/>
    <property type="match status" value="1"/>
</dbReference>
<dbReference type="InterPro" id="IPR001202">
    <property type="entry name" value="WW_dom"/>
</dbReference>
<feature type="compositionally biased region" description="Basic and acidic residues" evidence="1">
    <location>
        <begin position="299"/>
        <end position="317"/>
    </location>
</feature>
<dbReference type="AlphaFoldDB" id="A0AA36JLB0"/>
<evidence type="ECO:0000313" key="4">
    <source>
        <dbReference type="Proteomes" id="UP001178507"/>
    </source>
</evidence>
<gene>
    <name evidence="3" type="ORF">EVOR1521_LOCUS29322</name>
</gene>
<reference evidence="3" key="1">
    <citation type="submission" date="2023-08" db="EMBL/GenBank/DDBJ databases">
        <authorList>
            <person name="Chen Y."/>
            <person name="Shah S."/>
            <person name="Dougan E. K."/>
            <person name="Thang M."/>
            <person name="Chan C."/>
        </authorList>
    </citation>
    <scope>NUCLEOTIDE SEQUENCE</scope>
</reference>
<protein>
    <recommendedName>
        <fullName evidence="2">WW domain-containing protein</fullName>
    </recommendedName>
</protein>
<feature type="region of interest" description="Disordered" evidence="1">
    <location>
        <begin position="1"/>
        <end position="60"/>
    </location>
</feature>
<name>A0AA36JLB0_9DINO</name>
<organism evidence="3 4">
    <name type="scientific">Effrenium voratum</name>
    <dbReference type="NCBI Taxonomy" id="2562239"/>
    <lineage>
        <taxon>Eukaryota</taxon>
        <taxon>Sar</taxon>
        <taxon>Alveolata</taxon>
        <taxon>Dinophyceae</taxon>
        <taxon>Suessiales</taxon>
        <taxon>Symbiodiniaceae</taxon>
        <taxon>Effrenium</taxon>
    </lineage>
</organism>
<dbReference type="Gene3D" id="2.20.70.10">
    <property type="match status" value="1"/>
</dbReference>
<dbReference type="EMBL" id="CAUJNA010003684">
    <property type="protein sequence ID" value="CAJ1407681.1"/>
    <property type="molecule type" value="Genomic_DNA"/>
</dbReference>
<comment type="caution">
    <text evidence="3">The sequence shown here is derived from an EMBL/GenBank/DDBJ whole genome shotgun (WGS) entry which is preliminary data.</text>
</comment>
<accession>A0AA36JLB0</accession>
<proteinExistence type="predicted"/>
<evidence type="ECO:0000256" key="1">
    <source>
        <dbReference type="SAM" id="MobiDB-lite"/>
    </source>
</evidence>